<evidence type="ECO:0000313" key="4">
    <source>
        <dbReference type="Proteomes" id="UP000268529"/>
    </source>
</evidence>
<evidence type="ECO:0000259" key="2">
    <source>
        <dbReference type="Pfam" id="PF13439"/>
    </source>
</evidence>
<keyword evidence="3" id="KW-0328">Glycosyltransferase</keyword>
<gene>
    <name evidence="3" type="primary">tagE</name>
    <name evidence="3" type="ORF">NCTC8529_01393</name>
</gene>
<keyword evidence="3" id="KW-0808">Transferase</keyword>
<protein>
    <submittedName>
        <fullName evidence="3">Glycosyltransferase</fullName>
        <ecNumber evidence="3">2.4.1.52</ecNumber>
    </submittedName>
</protein>
<dbReference type="GeneID" id="92744007"/>
<dbReference type="Pfam" id="PF00534">
    <property type="entry name" value="Glycos_transf_1"/>
    <property type="match status" value="1"/>
</dbReference>
<name>A0AAX3FL24_ACTEU</name>
<dbReference type="Pfam" id="PF13439">
    <property type="entry name" value="Glyco_transf_4"/>
    <property type="match status" value="1"/>
</dbReference>
<dbReference type="InterPro" id="IPR001296">
    <property type="entry name" value="Glyco_trans_1"/>
</dbReference>
<dbReference type="Gene3D" id="3.40.50.2000">
    <property type="entry name" value="Glycogen Phosphorylase B"/>
    <property type="match status" value="2"/>
</dbReference>
<evidence type="ECO:0000259" key="1">
    <source>
        <dbReference type="Pfam" id="PF00534"/>
    </source>
</evidence>
<organism evidence="3 4">
    <name type="scientific">Actinobacillus equuli</name>
    <dbReference type="NCBI Taxonomy" id="718"/>
    <lineage>
        <taxon>Bacteria</taxon>
        <taxon>Pseudomonadati</taxon>
        <taxon>Pseudomonadota</taxon>
        <taxon>Gammaproteobacteria</taxon>
        <taxon>Pasteurellales</taxon>
        <taxon>Pasteurellaceae</taxon>
        <taxon>Actinobacillus</taxon>
    </lineage>
</organism>
<dbReference type="EC" id="2.4.1.52" evidence="3"/>
<accession>A0AAX3FL24</accession>
<dbReference type="GO" id="GO:1901135">
    <property type="term" value="P:carbohydrate derivative metabolic process"/>
    <property type="evidence" value="ECO:0007669"/>
    <property type="project" value="UniProtKB-ARBA"/>
</dbReference>
<reference evidence="3 4" key="1">
    <citation type="submission" date="2018-12" db="EMBL/GenBank/DDBJ databases">
        <authorList>
            <consortium name="Pathogen Informatics"/>
        </authorList>
    </citation>
    <scope>NUCLEOTIDE SEQUENCE [LARGE SCALE GENOMIC DNA]</scope>
    <source>
        <strain evidence="3 4">NCTC8529</strain>
    </source>
</reference>
<proteinExistence type="predicted"/>
<dbReference type="PANTHER" id="PTHR12526:SF630">
    <property type="entry name" value="GLYCOSYLTRANSFERASE"/>
    <property type="match status" value="1"/>
</dbReference>
<dbReference type="Proteomes" id="UP000268529">
    <property type="component" value="Chromosome"/>
</dbReference>
<dbReference type="EMBL" id="LR134310">
    <property type="protein sequence ID" value="VEE91542.1"/>
    <property type="molecule type" value="Genomic_DNA"/>
</dbReference>
<dbReference type="AlphaFoldDB" id="A0AAX3FL24"/>
<feature type="domain" description="Glycosyl transferase family 1" evidence="1">
    <location>
        <begin position="179"/>
        <end position="333"/>
    </location>
</feature>
<evidence type="ECO:0000313" key="3">
    <source>
        <dbReference type="EMBL" id="VEE91542.1"/>
    </source>
</evidence>
<dbReference type="InterPro" id="IPR028098">
    <property type="entry name" value="Glyco_trans_4-like_N"/>
</dbReference>
<dbReference type="RefSeq" id="WP_039198685.1">
    <property type="nucleotide sequence ID" value="NZ_LR134310.1"/>
</dbReference>
<dbReference type="SUPFAM" id="SSF53756">
    <property type="entry name" value="UDP-Glycosyltransferase/glycogen phosphorylase"/>
    <property type="match status" value="1"/>
</dbReference>
<feature type="domain" description="Glycosyltransferase subfamily 4-like N-terminal" evidence="2">
    <location>
        <begin position="17"/>
        <end position="173"/>
    </location>
</feature>
<sequence length="355" mass="40470">MNKKNIVILKYSFDILGGTEVVAIKLAKELSNYHNVHVVSIATSIQDNIYDLDNIPFYNIFDKKIRVRNAIVSGSKRLREYVLNNSIDIVFSIGVHSNAIMLLSTLFTDVKTINCDHMTIHHDYGNKFYALQRFLGANFSDKSVVLTEENKKGYIDKYNIPSSKVEVIYNWIDNIGIQESIDIKSNKIITVGRLEKVKGYDLLKLVSQKIYQKHPNWTWDIYGEGKEEITNDLKALSNINLKGLVKGVERIYPGHSIYVMTSYFEGLPLVLLEAKKFGLPIVSFDCPTGPSEIIRDGINGFLVKNYDINEMAEKISCLIENQDLRKSFSDNAKLDVEKFAKDVVVAKWLELIEDL</sequence>
<dbReference type="CDD" id="cd03820">
    <property type="entry name" value="GT4_AmsD-like"/>
    <property type="match status" value="1"/>
</dbReference>
<dbReference type="PANTHER" id="PTHR12526">
    <property type="entry name" value="GLYCOSYLTRANSFERASE"/>
    <property type="match status" value="1"/>
</dbReference>
<dbReference type="GO" id="GO:0047265">
    <property type="term" value="F:poly(glycerol-phosphate) alpha-glucosyltransferase activity"/>
    <property type="evidence" value="ECO:0007669"/>
    <property type="project" value="UniProtKB-EC"/>
</dbReference>